<evidence type="ECO:0008006" key="3">
    <source>
        <dbReference type="Google" id="ProtNLM"/>
    </source>
</evidence>
<feature type="region of interest" description="Disordered" evidence="1">
    <location>
        <begin position="297"/>
        <end position="338"/>
    </location>
</feature>
<dbReference type="EMBL" id="GL945447">
    <property type="protein sequence ID" value="EGO18610.1"/>
    <property type="molecule type" value="Genomic_DNA"/>
</dbReference>
<gene>
    <name evidence="2" type="ORF">SERLADRAFT_443945</name>
</gene>
<organism>
    <name type="scientific">Serpula lacrymans var. lacrymans (strain S7.9)</name>
    <name type="common">Dry rot fungus</name>
    <dbReference type="NCBI Taxonomy" id="578457"/>
    <lineage>
        <taxon>Eukaryota</taxon>
        <taxon>Fungi</taxon>
        <taxon>Dikarya</taxon>
        <taxon>Basidiomycota</taxon>
        <taxon>Agaricomycotina</taxon>
        <taxon>Agaricomycetes</taxon>
        <taxon>Agaricomycetidae</taxon>
        <taxon>Boletales</taxon>
        <taxon>Coniophorineae</taxon>
        <taxon>Serpulaceae</taxon>
        <taxon>Serpula</taxon>
    </lineage>
</organism>
<sequence>MDGERYCKPPPLVCSPRNSIDPISYPLVDASLKDLKTCSRRLQTVSAIVGDELKILERLYYKGKNQHRSALFWKRVVEIRRYGRRLSEASLWETLELFRCSFFEIYEGVMEPLPKFTICAFRAREDEMNERLMEAYRHFKLAMQTGAFIQLILLLAAITSRLLALTSELEEILQLAAMVCTRIMQVSDPARAPQHPLGSTQNVKATEVSVVDSALDDVKITKRSLNETEPELLLEDTGDAVARPILRPGSRGIPIAHPETPSATNMEYRSSLTNNGVPMDVSEALPSIVLKHAITAKPTSTVNKPKRKNKDQVLSADTEKLRKAKKKKKDEIDDIFGF</sequence>
<proteinExistence type="predicted"/>
<dbReference type="PANTHER" id="PTHR37792">
    <property type="entry name" value="RIBONUCLEASE MRP PROTEIN SUBUNIT RMP1"/>
    <property type="match status" value="1"/>
</dbReference>
<dbReference type="GO" id="GO:0042134">
    <property type="term" value="F:rRNA primary transcript binding"/>
    <property type="evidence" value="ECO:0007669"/>
    <property type="project" value="InterPro"/>
</dbReference>
<dbReference type="GO" id="GO:0000466">
    <property type="term" value="P:maturation of 5.8S rRNA from tricistronic rRNA transcript (SSU-rRNA, 5.8S rRNA, LSU-rRNA)"/>
    <property type="evidence" value="ECO:0007669"/>
    <property type="project" value="TreeGrafter"/>
</dbReference>
<dbReference type="GeneID" id="18816026"/>
<dbReference type="RefSeq" id="XP_007324637.1">
    <property type="nucleotide sequence ID" value="XM_007324575.1"/>
</dbReference>
<name>F8PE13_SERL9</name>
<dbReference type="AlphaFoldDB" id="F8PE13"/>
<dbReference type="HOGENOM" id="CLU_057900_0_0_1"/>
<reference evidence="2" key="1">
    <citation type="submission" date="2011-04" db="EMBL/GenBank/DDBJ databases">
        <title>Evolution of plant cell wall degrading machinery underlies the functional diversity of forest fungi.</title>
        <authorList>
            <consortium name="US DOE Joint Genome Institute (JGI-PGF)"/>
            <person name="Eastwood D.C."/>
            <person name="Floudas D."/>
            <person name="Binder M."/>
            <person name="Majcherczyk A."/>
            <person name="Schneider P."/>
            <person name="Aerts A."/>
            <person name="Asiegbu F.O."/>
            <person name="Baker S.E."/>
            <person name="Barry K."/>
            <person name="Bendiksby M."/>
            <person name="Blumentritt M."/>
            <person name="Coutinho P.M."/>
            <person name="Cullen D."/>
            <person name="Cullen D."/>
            <person name="Gathman A."/>
            <person name="Goodell B."/>
            <person name="Henrissat B."/>
            <person name="Ihrmark K."/>
            <person name="Kauserud H."/>
            <person name="Kohler A."/>
            <person name="LaButti K."/>
            <person name="Lapidus A."/>
            <person name="Lavin J.L."/>
            <person name="Lee Y.-H."/>
            <person name="Lindquist E."/>
            <person name="Lilly W."/>
            <person name="Lucas S."/>
            <person name="Morin E."/>
            <person name="Murat C."/>
            <person name="Oguiza J.A."/>
            <person name="Park J."/>
            <person name="Pisabarro A.G."/>
            <person name="Riley R."/>
            <person name="Rosling A."/>
            <person name="Salamov A."/>
            <person name="Schmidt O."/>
            <person name="Schmutz J."/>
            <person name="Skrede I."/>
            <person name="Stenlid J."/>
            <person name="Wiebenga A."/>
            <person name="Xie X."/>
            <person name="Kues U."/>
            <person name="Hibbett D.S."/>
            <person name="Hoffmeister D."/>
            <person name="Hogberg N."/>
            <person name="Martin F."/>
            <person name="Grigoriev I.V."/>
            <person name="Watkinson S.C."/>
        </authorList>
    </citation>
    <scope>NUCLEOTIDE SEQUENCE</scope>
    <source>
        <strain evidence="2">S7.9</strain>
    </source>
</reference>
<dbReference type="PANTHER" id="PTHR37792:SF1">
    <property type="entry name" value="RIBONUCLEASE MRP PROTEIN SUBUNIT RMP1"/>
    <property type="match status" value="1"/>
</dbReference>
<dbReference type="GO" id="GO:0000172">
    <property type="term" value="C:ribonuclease MRP complex"/>
    <property type="evidence" value="ECO:0007669"/>
    <property type="project" value="InterPro"/>
</dbReference>
<dbReference type="OrthoDB" id="114080at2759"/>
<protein>
    <recommendedName>
        <fullName evidence="3">Nucleolus and neural progenitor protein-like N-terminal domain-containing protein</fullName>
    </recommendedName>
</protein>
<dbReference type="GO" id="GO:0000294">
    <property type="term" value="P:nuclear-transcribed mRNA catabolic process, RNase MRP-dependent"/>
    <property type="evidence" value="ECO:0007669"/>
    <property type="project" value="TreeGrafter"/>
</dbReference>
<evidence type="ECO:0000256" key="1">
    <source>
        <dbReference type="SAM" id="MobiDB-lite"/>
    </source>
</evidence>
<dbReference type="Proteomes" id="UP000008064">
    <property type="component" value="Unassembled WGS sequence"/>
</dbReference>
<accession>F8PE13</accession>
<dbReference type="InterPro" id="IPR047205">
    <property type="entry name" value="RMP1"/>
</dbReference>
<dbReference type="KEGG" id="sla:SERLADRAFT_443945"/>
<evidence type="ECO:0000313" key="2">
    <source>
        <dbReference type="EMBL" id="EGO18610.1"/>
    </source>
</evidence>